<organism evidence="15 16">
    <name type="scientific">Paracoccus denitrificans (strain Pd 1222)</name>
    <dbReference type="NCBI Taxonomy" id="318586"/>
    <lineage>
        <taxon>Bacteria</taxon>
        <taxon>Pseudomonadati</taxon>
        <taxon>Pseudomonadota</taxon>
        <taxon>Alphaproteobacteria</taxon>
        <taxon>Rhodobacterales</taxon>
        <taxon>Paracoccaceae</taxon>
        <taxon>Paracoccus</taxon>
    </lineage>
</organism>
<dbReference type="GO" id="GO:0045259">
    <property type="term" value="C:proton-transporting ATP synthase complex"/>
    <property type="evidence" value="ECO:0007669"/>
    <property type="project" value="UniProtKB-KW"/>
</dbReference>
<evidence type="ECO:0000256" key="12">
    <source>
        <dbReference type="ARBA" id="ARBA00037847"/>
    </source>
</evidence>
<dbReference type="InterPro" id="IPR002146">
    <property type="entry name" value="ATP_synth_b/b'su_bac/chlpt"/>
</dbReference>
<comment type="function">
    <text evidence="11">Component of the F(0) channel, it forms part of the peripheral stalk, linking F(1) to F(0). The b'-subunit is a diverged and duplicated form of b found in plants and photosynthetic bacteria.</text>
</comment>
<sequence length="215" mass="22388">MFSLLQQTAPVVVEESETVIITESAEAAGHGADAAHAVAGAADAAHGASAPGMPQLDFTTFGNQIFWLLVILAVIYWVLSRIALPRIGGVISDRQGAITGDLMAAEEFKQKAKEAEAAYDKALADARAEAGKIVAANKAEIQKELDAAIAHADAEIAARAAESETRIGEIRASAVEDARSVARDVTAALVENFGGKLDQSLVDAAVDQRLKGALQ</sequence>
<dbReference type="GeneID" id="93452557"/>
<evidence type="ECO:0000313" key="16">
    <source>
        <dbReference type="Proteomes" id="UP000000361"/>
    </source>
</evidence>
<comment type="function">
    <text evidence="10 13">F(1)F(0) ATP synthase produces ATP from ADP in the presence of a proton or sodium gradient. F-type ATPases consist of two structural domains, F(1) containing the extramembraneous catalytic core and F(0) containing the membrane proton channel, linked together by a central stalk and a peripheral stalk. During catalysis, ATP synthesis in the catalytic domain of F(1) is coupled via a rotary mechanism of the central stalk subunits to proton translocation.</text>
</comment>
<keyword evidence="9 13" id="KW-0066">ATP synthesis</keyword>
<dbReference type="GO" id="GO:0005886">
    <property type="term" value="C:plasma membrane"/>
    <property type="evidence" value="ECO:0007669"/>
    <property type="project" value="UniProtKB-SubCell"/>
</dbReference>
<evidence type="ECO:0000256" key="6">
    <source>
        <dbReference type="ARBA" id="ARBA00022989"/>
    </source>
</evidence>
<keyword evidence="7 13" id="KW-0406">Ion transport</keyword>
<proteinExistence type="inferred from homology"/>
<evidence type="ECO:0000256" key="8">
    <source>
        <dbReference type="ARBA" id="ARBA00023136"/>
    </source>
</evidence>
<keyword evidence="13" id="KW-0997">Cell inner membrane</keyword>
<dbReference type="Proteomes" id="UP000000361">
    <property type="component" value="Chromosome 2"/>
</dbReference>
<evidence type="ECO:0000256" key="9">
    <source>
        <dbReference type="ARBA" id="ARBA00023310"/>
    </source>
</evidence>
<evidence type="ECO:0000256" key="10">
    <source>
        <dbReference type="ARBA" id="ARBA00025198"/>
    </source>
</evidence>
<keyword evidence="2 13" id="KW-0813">Transport</keyword>
<reference evidence="16" key="1">
    <citation type="submission" date="2006-12" db="EMBL/GenBank/DDBJ databases">
        <title>Complete sequence of chromosome 2 of Paracoccus denitrificans PD1222.</title>
        <authorList>
            <person name="Copeland A."/>
            <person name="Lucas S."/>
            <person name="Lapidus A."/>
            <person name="Barry K."/>
            <person name="Detter J.C."/>
            <person name="Glavina del Rio T."/>
            <person name="Hammon N."/>
            <person name="Israni S."/>
            <person name="Dalin E."/>
            <person name="Tice H."/>
            <person name="Pitluck S."/>
            <person name="Munk A.C."/>
            <person name="Brettin T."/>
            <person name="Bruce D."/>
            <person name="Han C."/>
            <person name="Tapia R."/>
            <person name="Gilna P."/>
            <person name="Schmutz J."/>
            <person name="Larimer F."/>
            <person name="Land M."/>
            <person name="Hauser L."/>
            <person name="Kyrpides N."/>
            <person name="Lykidis A."/>
            <person name="Spiro S."/>
            <person name="Richardson D.J."/>
            <person name="Moir J.W.B."/>
            <person name="Ferguson S.J."/>
            <person name="van Spanning R.J.M."/>
            <person name="Richardson P."/>
        </authorList>
    </citation>
    <scope>NUCLEOTIDE SEQUENCE [LARGE SCALE GENOMIC DNA]</scope>
    <source>
        <strain evidence="16">Pd 1222</strain>
    </source>
</reference>
<dbReference type="GO" id="GO:0046933">
    <property type="term" value="F:proton-transporting ATP synthase activity, rotational mechanism"/>
    <property type="evidence" value="ECO:0007669"/>
    <property type="project" value="UniProtKB-UniRule"/>
</dbReference>
<evidence type="ECO:0000256" key="2">
    <source>
        <dbReference type="ARBA" id="ARBA00022448"/>
    </source>
</evidence>
<evidence type="ECO:0000256" key="4">
    <source>
        <dbReference type="ARBA" id="ARBA00022692"/>
    </source>
</evidence>
<dbReference type="HAMAP" id="MF_01398">
    <property type="entry name" value="ATP_synth_b_bprime"/>
    <property type="match status" value="1"/>
</dbReference>
<evidence type="ECO:0000256" key="5">
    <source>
        <dbReference type="ARBA" id="ARBA00022781"/>
    </source>
</evidence>
<gene>
    <name evidence="13" type="primary">atpF</name>
    <name evidence="15" type="ordered locus">Pden_2877</name>
</gene>
<dbReference type="GO" id="GO:0046961">
    <property type="term" value="F:proton-transporting ATPase activity, rotational mechanism"/>
    <property type="evidence" value="ECO:0007669"/>
    <property type="project" value="TreeGrafter"/>
</dbReference>
<dbReference type="RefSeq" id="WP_011749152.1">
    <property type="nucleotide sequence ID" value="NC_008687.1"/>
</dbReference>
<protein>
    <recommendedName>
        <fullName evidence="13">ATP synthase subunit b</fullName>
    </recommendedName>
    <alternativeName>
        <fullName evidence="13">ATP synthase F(0) sector subunit b</fullName>
    </alternativeName>
    <alternativeName>
        <fullName evidence="13">ATPase subunit I</fullName>
    </alternativeName>
    <alternativeName>
        <fullName evidence="13">F-type ATPase subunit b</fullName>
        <shortName evidence="13">F-ATPase subunit b</shortName>
    </alternativeName>
</protein>
<dbReference type="STRING" id="318586.Pden_2877"/>
<dbReference type="AlphaFoldDB" id="A1B617"/>
<comment type="similarity">
    <text evidence="1 13 14">Belongs to the ATPase B chain family.</text>
</comment>
<evidence type="ECO:0000256" key="13">
    <source>
        <dbReference type="HAMAP-Rule" id="MF_01398"/>
    </source>
</evidence>
<evidence type="ECO:0000256" key="14">
    <source>
        <dbReference type="RuleBase" id="RU003848"/>
    </source>
</evidence>
<name>A1B617_PARDP</name>
<feature type="transmembrane region" description="Helical" evidence="13">
    <location>
        <begin position="65"/>
        <end position="84"/>
    </location>
</feature>
<evidence type="ECO:0000256" key="3">
    <source>
        <dbReference type="ARBA" id="ARBA00022547"/>
    </source>
</evidence>
<keyword evidence="4 13" id="KW-0812">Transmembrane</keyword>
<keyword evidence="8 13" id="KW-0472">Membrane</keyword>
<dbReference type="PANTHER" id="PTHR33445:SF1">
    <property type="entry name" value="ATP SYNTHASE SUBUNIT B"/>
    <property type="match status" value="1"/>
</dbReference>
<comment type="subunit">
    <text evidence="13">F-type ATPases have 2 components, F(1) - the catalytic core - and F(0) - the membrane proton channel. F(1) has five subunits: alpha(3), beta(3), gamma(1), delta(1), epsilon(1). F(0) has three main subunits: a(1), b(2) and c(10-14). The alpha and beta chains form an alternating ring which encloses part of the gamma chain. F(1) is attached to F(0) by a central stalk formed by the gamma and epsilon chains, while a peripheral stalk is formed by the delta and b chains.</text>
</comment>
<dbReference type="EMBL" id="CP000490">
    <property type="protein sequence ID" value="ABL70961.1"/>
    <property type="molecule type" value="Genomic_DNA"/>
</dbReference>
<evidence type="ECO:0000256" key="11">
    <source>
        <dbReference type="ARBA" id="ARBA00025614"/>
    </source>
</evidence>
<dbReference type="NCBIfam" id="NF009988">
    <property type="entry name" value="PRK13454.1"/>
    <property type="match status" value="1"/>
</dbReference>
<keyword evidence="5 13" id="KW-0375">Hydrogen ion transport</keyword>
<dbReference type="HOGENOM" id="CLU_079215_1_0_5"/>
<dbReference type="eggNOG" id="COG0711">
    <property type="taxonomic scope" value="Bacteria"/>
</dbReference>
<keyword evidence="3 13" id="KW-0138">CF(0)</keyword>
<accession>A1B617</accession>
<keyword evidence="13" id="KW-1003">Cell membrane</keyword>
<dbReference type="TCDB" id="3.A.2.1.7">
    <property type="family name" value="the h+- or na+-translocating f-type, v-type and a-type atpase (f-atpase) superfamily"/>
</dbReference>
<dbReference type="EnsemblBacteria" id="ABL70961">
    <property type="protein sequence ID" value="ABL70961"/>
    <property type="gene ID" value="Pden_2877"/>
</dbReference>
<dbReference type="CDD" id="cd06503">
    <property type="entry name" value="ATP-synt_Fo_b"/>
    <property type="match status" value="1"/>
</dbReference>
<dbReference type="PANTHER" id="PTHR33445">
    <property type="entry name" value="ATP SYNTHASE SUBUNIT B', CHLOROPLASTIC"/>
    <property type="match status" value="1"/>
</dbReference>
<evidence type="ECO:0000313" key="15">
    <source>
        <dbReference type="EMBL" id="ABL70961.1"/>
    </source>
</evidence>
<dbReference type="GO" id="GO:0012505">
    <property type="term" value="C:endomembrane system"/>
    <property type="evidence" value="ECO:0007669"/>
    <property type="project" value="UniProtKB-SubCell"/>
</dbReference>
<dbReference type="KEGG" id="pde:Pden_2877"/>
<comment type="subcellular location">
    <subcellularLocation>
        <location evidence="13">Cell inner membrane</location>
        <topology evidence="13">Single-pass membrane protein</topology>
    </subcellularLocation>
    <subcellularLocation>
        <location evidence="12">Endomembrane system</location>
        <topology evidence="12">Single-pass membrane protein</topology>
    </subcellularLocation>
</comment>
<keyword evidence="16" id="KW-1185">Reference proteome</keyword>
<evidence type="ECO:0000256" key="7">
    <source>
        <dbReference type="ARBA" id="ARBA00023065"/>
    </source>
</evidence>
<keyword evidence="6 13" id="KW-1133">Transmembrane helix</keyword>
<dbReference type="InterPro" id="IPR050059">
    <property type="entry name" value="ATP_synthase_B_chain"/>
</dbReference>
<dbReference type="Pfam" id="PF00430">
    <property type="entry name" value="ATP-synt_B"/>
    <property type="match status" value="1"/>
</dbReference>
<evidence type="ECO:0000256" key="1">
    <source>
        <dbReference type="ARBA" id="ARBA00005513"/>
    </source>
</evidence>